<evidence type="ECO:0000313" key="2">
    <source>
        <dbReference type="EMBL" id="APE35145.1"/>
    </source>
</evidence>
<dbReference type="Proteomes" id="UP000183810">
    <property type="component" value="Chromosome"/>
</dbReference>
<gene>
    <name evidence="2" type="ORF">BOX37_15650</name>
</gene>
<protein>
    <submittedName>
        <fullName evidence="2">Uncharacterized protein</fullName>
    </submittedName>
</protein>
<dbReference type="KEGG" id="nsl:BOX37_15650"/>
<keyword evidence="1" id="KW-1133">Transmembrane helix</keyword>
<proteinExistence type="predicted"/>
<keyword evidence="3" id="KW-1185">Reference proteome</keyword>
<name>A0A1J0VT01_9NOCA</name>
<organism evidence="2 3">
    <name type="scientific">Nocardia mangyaensis</name>
    <dbReference type="NCBI Taxonomy" id="2213200"/>
    <lineage>
        <taxon>Bacteria</taxon>
        <taxon>Bacillati</taxon>
        <taxon>Actinomycetota</taxon>
        <taxon>Actinomycetes</taxon>
        <taxon>Mycobacteriales</taxon>
        <taxon>Nocardiaceae</taxon>
        <taxon>Nocardia</taxon>
    </lineage>
</organism>
<keyword evidence="1" id="KW-0812">Transmembrane</keyword>
<reference evidence="2" key="1">
    <citation type="submission" date="2016-11" db="EMBL/GenBank/DDBJ databases">
        <authorList>
            <person name="Jaros S."/>
            <person name="Januszkiewicz K."/>
            <person name="Wedrychowicz H."/>
        </authorList>
    </citation>
    <scope>NUCLEOTIDE SEQUENCE [LARGE SCALE GENOMIC DNA]</scope>
    <source>
        <strain evidence="2">Y48</strain>
    </source>
</reference>
<keyword evidence="1" id="KW-0472">Membrane</keyword>
<feature type="transmembrane region" description="Helical" evidence="1">
    <location>
        <begin position="110"/>
        <end position="129"/>
    </location>
</feature>
<sequence>MISTHFHRMTAPRTALSLVSGAVAIWAAAGALGLATGALAVSAELEGRLPWQSPTLAATGLALVVAVPMTLVAVLATQDDHRCARAAIAAGFALVAWILAQIVLLRELSWLQPVCILAAIGVAALGMALQDERARL</sequence>
<evidence type="ECO:0000313" key="3">
    <source>
        <dbReference type="Proteomes" id="UP000183810"/>
    </source>
</evidence>
<accession>A0A1J0VT01</accession>
<feature type="transmembrane region" description="Helical" evidence="1">
    <location>
        <begin position="83"/>
        <end position="104"/>
    </location>
</feature>
<feature type="transmembrane region" description="Helical" evidence="1">
    <location>
        <begin position="56"/>
        <end position="76"/>
    </location>
</feature>
<dbReference type="RefSeq" id="WP_071928331.1">
    <property type="nucleotide sequence ID" value="NZ_CP018082.1"/>
</dbReference>
<dbReference type="EMBL" id="CP018082">
    <property type="protein sequence ID" value="APE35145.1"/>
    <property type="molecule type" value="Genomic_DNA"/>
</dbReference>
<evidence type="ECO:0000256" key="1">
    <source>
        <dbReference type="SAM" id="Phobius"/>
    </source>
</evidence>
<dbReference type="AlphaFoldDB" id="A0A1J0VT01"/>
<dbReference type="OrthoDB" id="4567728at2"/>